<gene>
    <name evidence="6" type="ORF">C7381_1188</name>
</gene>
<dbReference type="Gene3D" id="3.40.390.10">
    <property type="entry name" value="Collagenase (Catalytic Domain)"/>
    <property type="match status" value="1"/>
</dbReference>
<name>A0A2U1DLR8_9FIRM</name>
<dbReference type="AlphaFoldDB" id="A0A2U1DLR8"/>
<dbReference type="Proteomes" id="UP000245793">
    <property type="component" value="Unassembled WGS sequence"/>
</dbReference>
<dbReference type="SUPFAM" id="SSF55486">
    <property type="entry name" value="Metalloproteases ('zincins'), catalytic domain"/>
    <property type="match status" value="1"/>
</dbReference>
<feature type="domain" description="Peptidase M10 metallopeptidase" evidence="5">
    <location>
        <begin position="106"/>
        <end position="137"/>
    </location>
</feature>
<organism evidence="6 7">
    <name type="scientific">Ezakiella coagulans</name>
    <dbReference type="NCBI Taxonomy" id="46507"/>
    <lineage>
        <taxon>Bacteria</taxon>
        <taxon>Bacillati</taxon>
        <taxon>Bacillota</taxon>
        <taxon>Tissierellia</taxon>
        <taxon>Ezakiella</taxon>
    </lineage>
</organism>
<dbReference type="EMBL" id="QEKV01000018">
    <property type="protein sequence ID" value="PVY88635.1"/>
    <property type="molecule type" value="Genomic_DNA"/>
</dbReference>
<dbReference type="Pfam" id="PF00413">
    <property type="entry name" value="Peptidase_M10"/>
    <property type="match status" value="1"/>
</dbReference>
<keyword evidence="2" id="KW-0479">Metal-binding</keyword>
<evidence type="ECO:0000256" key="1">
    <source>
        <dbReference type="ARBA" id="ARBA00022670"/>
    </source>
</evidence>
<accession>A0A2U1DLR8</accession>
<evidence type="ECO:0000256" key="3">
    <source>
        <dbReference type="ARBA" id="ARBA00022801"/>
    </source>
</evidence>
<dbReference type="InterPro" id="IPR001818">
    <property type="entry name" value="Pept_M10_metallopeptidase"/>
</dbReference>
<reference evidence="6 7" key="1">
    <citation type="submission" date="2018-04" db="EMBL/GenBank/DDBJ databases">
        <title>Genomic Encyclopedia of Type Strains, Phase IV (KMG-IV): sequencing the most valuable type-strain genomes for metagenomic binning, comparative biology and taxonomic classification.</title>
        <authorList>
            <person name="Goeker M."/>
        </authorList>
    </citation>
    <scope>NUCLEOTIDE SEQUENCE [LARGE SCALE GENOMIC DNA]</scope>
    <source>
        <strain evidence="6 7">DSM 20705</strain>
    </source>
</reference>
<dbReference type="GO" id="GO:0008270">
    <property type="term" value="F:zinc ion binding"/>
    <property type="evidence" value="ECO:0007669"/>
    <property type="project" value="InterPro"/>
</dbReference>
<dbReference type="GO" id="GO:0006508">
    <property type="term" value="P:proteolysis"/>
    <property type="evidence" value="ECO:0007669"/>
    <property type="project" value="UniProtKB-KW"/>
</dbReference>
<dbReference type="InterPro" id="IPR024079">
    <property type="entry name" value="MetalloPept_cat_dom_sf"/>
</dbReference>
<evidence type="ECO:0000259" key="5">
    <source>
        <dbReference type="Pfam" id="PF00413"/>
    </source>
</evidence>
<evidence type="ECO:0000313" key="6">
    <source>
        <dbReference type="EMBL" id="PVY88635.1"/>
    </source>
</evidence>
<dbReference type="RefSeq" id="WP_245893837.1">
    <property type="nucleotide sequence ID" value="NZ_QEKV01000018.1"/>
</dbReference>
<sequence>MKKISVFAILLMVLLMTTITSYTALQGWDLVDDGKHLDWDSDTKYLSSVQSGVNLWEGHRSGVIRPDSIFVVEDVFISDYYEVSTTMGYTSSNGTIKFNDYNFEDMTSAQRIKTATHELGHALGLDHTDGTKDIMQQGKLSITSLSSTDKSSYDEAYNNY</sequence>
<keyword evidence="1" id="KW-0645">Protease</keyword>
<keyword evidence="4" id="KW-0862">Zinc</keyword>
<keyword evidence="7" id="KW-1185">Reference proteome</keyword>
<evidence type="ECO:0000256" key="4">
    <source>
        <dbReference type="ARBA" id="ARBA00022833"/>
    </source>
</evidence>
<comment type="caution">
    <text evidence="6">The sequence shown here is derived from an EMBL/GenBank/DDBJ whole genome shotgun (WGS) entry which is preliminary data.</text>
</comment>
<dbReference type="GO" id="GO:0004222">
    <property type="term" value="F:metalloendopeptidase activity"/>
    <property type="evidence" value="ECO:0007669"/>
    <property type="project" value="InterPro"/>
</dbReference>
<keyword evidence="3" id="KW-0378">Hydrolase</keyword>
<proteinExistence type="predicted"/>
<evidence type="ECO:0000313" key="7">
    <source>
        <dbReference type="Proteomes" id="UP000245793"/>
    </source>
</evidence>
<protein>
    <submittedName>
        <fullName evidence="6">Matrixin</fullName>
    </submittedName>
</protein>
<dbReference type="GO" id="GO:0031012">
    <property type="term" value="C:extracellular matrix"/>
    <property type="evidence" value="ECO:0007669"/>
    <property type="project" value="InterPro"/>
</dbReference>
<evidence type="ECO:0000256" key="2">
    <source>
        <dbReference type="ARBA" id="ARBA00022723"/>
    </source>
</evidence>